<accession>A0A0L0FS43</accession>
<dbReference type="OrthoDB" id="337038at2759"/>
<dbReference type="PANTHER" id="PTHR10334">
    <property type="entry name" value="CYSTEINE-RICH SECRETORY PROTEIN-RELATED"/>
    <property type="match status" value="1"/>
</dbReference>
<dbReference type="AlphaFoldDB" id="A0A0L0FS43"/>
<dbReference type="EMBL" id="KQ242289">
    <property type="protein sequence ID" value="KNC79529.1"/>
    <property type="molecule type" value="Genomic_DNA"/>
</dbReference>
<protein>
    <recommendedName>
        <fullName evidence="3">SCP domain-containing protein</fullName>
    </recommendedName>
</protein>
<evidence type="ECO:0000313" key="5">
    <source>
        <dbReference type="Proteomes" id="UP000054560"/>
    </source>
</evidence>
<feature type="compositionally biased region" description="Polar residues" evidence="1">
    <location>
        <begin position="277"/>
        <end position="299"/>
    </location>
</feature>
<feature type="non-terminal residue" evidence="4">
    <location>
        <position position="418"/>
    </location>
</feature>
<dbReference type="Proteomes" id="UP000054560">
    <property type="component" value="Unassembled WGS sequence"/>
</dbReference>
<dbReference type="CDD" id="cd05380">
    <property type="entry name" value="CAP_euk"/>
    <property type="match status" value="1"/>
</dbReference>
<dbReference type="RefSeq" id="XP_014153431.1">
    <property type="nucleotide sequence ID" value="XM_014297956.1"/>
</dbReference>
<organism evidence="4 5">
    <name type="scientific">Sphaeroforma arctica JP610</name>
    <dbReference type="NCBI Taxonomy" id="667725"/>
    <lineage>
        <taxon>Eukaryota</taxon>
        <taxon>Ichthyosporea</taxon>
        <taxon>Ichthyophonida</taxon>
        <taxon>Sphaeroforma</taxon>
    </lineage>
</organism>
<feature type="region of interest" description="Disordered" evidence="1">
    <location>
        <begin position="267"/>
        <end position="305"/>
    </location>
</feature>
<evidence type="ECO:0000259" key="3">
    <source>
        <dbReference type="SMART" id="SM00198"/>
    </source>
</evidence>
<dbReference type="InterPro" id="IPR014044">
    <property type="entry name" value="CAP_dom"/>
</dbReference>
<reference evidence="4 5" key="1">
    <citation type="submission" date="2011-02" db="EMBL/GenBank/DDBJ databases">
        <title>The Genome Sequence of Sphaeroforma arctica JP610.</title>
        <authorList>
            <consortium name="The Broad Institute Genome Sequencing Platform"/>
            <person name="Russ C."/>
            <person name="Cuomo C."/>
            <person name="Young S.K."/>
            <person name="Zeng Q."/>
            <person name="Gargeya S."/>
            <person name="Alvarado L."/>
            <person name="Berlin A."/>
            <person name="Chapman S.B."/>
            <person name="Chen Z."/>
            <person name="Freedman E."/>
            <person name="Gellesch M."/>
            <person name="Goldberg J."/>
            <person name="Griggs A."/>
            <person name="Gujja S."/>
            <person name="Heilman E."/>
            <person name="Heiman D."/>
            <person name="Howarth C."/>
            <person name="Mehta T."/>
            <person name="Neiman D."/>
            <person name="Pearson M."/>
            <person name="Roberts A."/>
            <person name="Saif S."/>
            <person name="Shea T."/>
            <person name="Shenoy N."/>
            <person name="Sisk P."/>
            <person name="Stolte C."/>
            <person name="Sykes S."/>
            <person name="White J."/>
            <person name="Yandava C."/>
            <person name="Burger G."/>
            <person name="Gray M.W."/>
            <person name="Holland P.W.H."/>
            <person name="King N."/>
            <person name="Lang F.B.F."/>
            <person name="Roger A.J."/>
            <person name="Ruiz-Trillo I."/>
            <person name="Haas B."/>
            <person name="Nusbaum C."/>
            <person name="Birren B."/>
        </authorList>
    </citation>
    <scope>NUCLEOTIDE SEQUENCE [LARGE SCALE GENOMIC DNA]</scope>
    <source>
        <strain evidence="4 5">JP610</strain>
    </source>
</reference>
<dbReference type="SUPFAM" id="SSF55797">
    <property type="entry name" value="PR-1-like"/>
    <property type="match status" value="1"/>
</dbReference>
<feature type="compositionally biased region" description="Acidic residues" evidence="1">
    <location>
        <begin position="321"/>
        <end position="331"/>
    </location>
</feature>
<feature type="compositionally biased region" description="Polar residues" evidence="1">
    <location>
        <begin position="399"/>
        <end position="418"/>
    </location>
</feature>
<dbReference type="InterPro" id="IPR001283">
    <property type="entry name" value="CRISP-related"/>
</dbReference>
<evidence type="ECO:0000256" key="2">
    <source>
        <dbReference type="SAM" id="SignalP"/>
    </source>
</evidence>
<dbReference type="GeneID" id="25908588"/>
<feature type="region of interest" description="Disordered" evidence="1">
    <location>
        <begin position="321"/>
        <end position="418"/>
    </location>
</feature>
<evidence type="ECO:0000256" key="1">
    <source>
        <dbReference type="SAM" id="MobiDB-lite"/>
    </source>
</evidence>
<feature type="compositionally biased region" description="Polar residues" evidence="1">
    <location>
        <begin position="344"/>
        <end position="368"/>
    </location>
</feature>
<dbReference type="Gene3D" id="3.40.33.10">
    <property type="entry name" value="CAP"/>
    <property type="match status" value="1"/>
</dbReference>
<keyword evidence="5" id="KW-1185">Reference proteome</keyword>
<name>A0A0L0FS43_9EUKA</name>
<feature type="signal peptide" evidence="2">
    <location>
        <begin position="1"/>
        <end position="19"/>
    </location>
</feature>
<gene>
    <name evidence="4" type="ORF">SARC_08084</name>
</gene>
<sequence>MYTAVAALTLMTVTHVTTGQMTEDYRKAIVDEHNKQRRSIATQATYHLEYDMHLECAAQRHIERQQGGYAGGNSLRVQDYEACACETGITTSTGDNITVGENWYSGAPVDHVTGGATNAWVDYQWGTSDGYNGCSERENYVVNKLDERAIGLSPGISSLKINECQGGMDAGFIQVMWANTQRVGCYYTQGFGTVCNYYPAGNVVNEEYAIFGDSCAQCPATTKCVEGLCVIGDDDGNVGNSSQDTNLDFEDMNTGEEALDDEVEGPYVSNLHADDSNVISNQGSSSRYPSGRNQATSPDKNLDYEDMNSGEEEIYFEDANTGEEELDDEVEGPFASNLHADDGNVNSDQGASSGVPSGRSQVISQNINLDYEDMNSGEEKLDTEVEGPYVPRARVDEVNVNSDQGASSGVPSGRSQVI</sequence>
<keyword evidence="2" id="KW-0732">Signal</keyword>
<feature type="chain" id="PRO_5005538856" description="SCP domain-containing protein" evidence="2">
    <location>
        <begin position="20"/>
        <end position="418"/>
    </location>
</feature>
<dbReference type="STRING" id="667725.A0A0L0FS43"/>
<dbReference type="InterPro" id="IPR035940">
    <property type="entry name" value="CAP_sf"/>
</dbReference>
<proteinExistence type="predicted"/>
<dbReference type="SMART" id="SM00198">
    <property type="entry name" value="SCP"/>
    <property type="match status" value="1"/>
</dbReference>
<evidence type="ECO:0000313" key="4">
    <source>
        <dbReference type="EMBL" id="KNC79529.1"/>
    </source>
</evidence>
<feature type="domain" description="SCP" evidence="3">
    <location>
        <begin position="24"/>
        <end position="205"/>
    </location>
</feature>